<dbReference type="InterPro" id="IPR043147">
    <property type="entry name" value="Penicillin_amidase_A-knob"/>
</dbReference>
<dbReference type="Gene3D" id="2.30.120.10">
    <property type="match status" value="1"/>
</dbReference>
<dbReference type="Proteomes" id="UP001138709">
    <property type="component" value="Unassembled WGS sequence"/>
</dbReference>
<evidence type="ECO:0000256" key="3">
    <source>
        <dbReference type="ARBA" id="ARBA00023145"/>
    </source>
</evidence>
<evidence type="ECO:0000313" key="9">
    <source>
        <dbReference type="Proteomes" id="UP001138709"/>
    </source>
</evidence>
<dbReference type="PANTHER" id="PTHR34218:SF4">
    <property type="entry name" value="ACYL-HOMOSERINE LACTONE ACYLASE QUIP"/>
    <property type="match status" value="1"/>
</dbReference>
<dbReference type="InterPro" id="IPR002692">
    <property type="entry name" value="S45"/>
</dbReference>
<keyword evidence="7" id="KW-0812">Transmembrane</keyword>
<comment type="caution">
    <text evidence="8">The sequence shown here is derived from an EMBL/GenBank/DDBJ whole genome shotgun (WGS) entry which is preliminary data.</text>
</comment>
<reference evidence="8" key="1">
    <citation type="submission" date="2020-01" db="EMBL/GenBank/DDBJ databases">
        <authorList>
            <person name="Rat A."/>
        </authorList>
    </citation>
    <scope>NUCLEOTIDE SEQUENCE</scope>
    <source>
        <strain evidence="8">LMG 31228</strain>
    </source>
</reference>
<name>A0A9X9XJC9_9PROT</name>
<proteinExistence type="inferred from homology"/>
<keyword evidence="9" id="KW-1185">Reference proteome</keyword>
<evidence type="ECO:0000256" key="5">
    <source>
        <dbReference type="PIRSR" id="PIRSR001227-2"/>
    </source>
</evidence>
<dbReference type="Gene3D" id="3.60.20.10">
    <property type="entry name" value="Glutamine Phosphoribosylpyrophosphate, subunit 1, domain 1"/>
    <property type="match status" value="1"/>
</dbReference>
<dbReference type="PIRSF" id="PIRSF001227">
    <property type="entry name" value="Pen_acylase"/>
    <property type="match status" value="1"/>
</dbReference>
<keyword evidence="5" id="KW-0106">Calcium</keyword>
<dbReference type="EMBL" id="JAAEDL010000042">
    <property type="protein sequence ID" value="MBR0683815.1"/>
    <property type="molecule type" value="Genomic_DNA"/>
</dbReference>
<dbReference type="SUPFAM" id="SSF56235">
    <property type="entry name" value="N-terminal nucleophile aminohydrolases (Ntn hydrolases)"/>
    <property type="match status" value="1"/>
</dbReference>
<dbReference type="InterPro" id="IPR029055">
    <property type="entry name" value="Ntn_hydrolases_N"/>
</dbReference>
<evidence type="ECO:0000256" key="4">
    <source>
        <dbReference type="PIRSR" id="PIRSR001227-1"/>
    </source>
</evidence>
<dbReference type="Gene3D" id="1.10.1400.10">
    <property type="match status" value="1"/>
</dbReference>
<accession>A0A9X9XJC9</accession>
<feature type="binding site" evidence="5">
    <location>
        <position position="213"/>
    </location>
    <ligand>
        <name>Ca(2+)</name>
        <dbReference type="ChEBI" id="CHEBI:29108"/>
    </ligand>
</feature>
<dbReference type="InterPro" id="IPR014395">
    <property type="entry name" value="Pen/GL7ACA/AHL_acylase"/>
</dbReference>
<comment type="similarity">
    <text evidence="1">Belongs to the peptidase S45 family.</text>
</comment>
<feature type="transmembrane region" description="Helical" evidence="7">
    <location>
        <begin position="34"/>
        <end position="57"/>
    </location>
</feature>
<dbReference type="GO" id="GO:0016811">
    <property type="term" value="F:hydrolase activity, acting on carbon-nitrogen (but not peptide) bonds, in linear amides"/>
    <property type="evidence" value="ECO:0007669"/>
    <property type="project" value="InterPro"/>
</dbReference>
<dbReference type="GO" id="GO:0017000">
    <property type="term" value="P:antibiotic biosynthetic process"/>
    <property type="evidence" value="ECO:0007669"/>
    <property type="project" value="InterPro"/>
</dbReference>
<keyword evidence="3" id="KW-0865">Zymogen</keyword>
<dbReference type="InterPro" id="IPR043146">
    <property type="entry name" value="Penicillin_amidase_N_B-knob"/>
</dbReference>
<dbReference type="InterPro" id="IPR023343">
    <property type="entry name" value="Penicillin_amidase_dom1"/>
</dbReference>
<dbReference type="AlphaFoldDB" id="A0A9X9XJC9"/>
<dbReference type="Pfam" id="PF01804">
    <property type="entry name" value="Penicil_amidase"/>
    <property type="match status" value="1"/>
</dbReference>
<feature type="compositionally biased region" description="Low complexity" evidence="6">
    <location>
        <begin position="236"/>
        <end position="261"/>
    </location>
</feature>
<keyword evidence="7" id="KW-0472">Membrane</keyword>
<dbReference type="CDD" id="cd03747">
    <property type="entry name" value="Ntn_PGA_like"/>
    <property type="match status" value="1"/>
</dbReference>
<dbReference type="PANTHER" id="PTHR34218">
    <property type="entry name" value="PEPTIDASE S45 PENICILLIN AMIDASE"/>
    <property type="match status" value="1"/>
</dbReference>
<comment type="cofactor">
    <cofactor evidence="5">
        <name>Ca(2+)</name>
        <dbReference type="ChEBI" id="CHEBI:29108"/>
    </cofactor>
    <text evidence="5">Binds 1 Ca(2+) ion per dimer.</text>
</comment>
<evidence type="ECO:0000256" key="1">
    <source>
        <dbReference type="ARBA" id="ARBA00006586"/>
    </source>
</evidence>
<feature type="binding site" evidence="5">
    <location>
        <position position="362"/>
    </location>
    <ligand>
        <name>Ca(2+)</name>
        <dbReference type="ChEBI" id="CHEBI:29108"/>
    </ligand>
</feature>
<feature type="binding site" evidence="5">
    <location>
        <position position="365"/>
    </location>
    <ligand>
        <name>Ca(2+)</name>
        <dbReference type="ChEBI" id="CHEBI:29108"/>
    </ligand>
</feature>
<feature type="region of interest" description="Disordered" evidence="6">
    <location>
        <begin position="233"/>
        <end position="261"/>
    </location>
</feature>
<dbReference type="Gene3D" id="1.10.439.10">
    <property type="entry name" value="Penicillin Amidohydrolase, domain 1"/>
    <property type="match status" value="1"/>
</dbReference>
<sequence>MRDAVDGAPPRFPSLPRAPILARVKALLRWSGRLAGGLFALILILVAGTLGAMWWALPPDDGRYALPGLSAPVEIAIDSHGIPRIAAQTEEDAWAALGFLHARDRMFQMELMRRGASGRLAELSGSAALRLDRYMRVLGLVPRAEADLAALPPGVRAAMDAYARGVNAWIAARGRFAAPEFVALGAPEPWRPVDSLLWGKVMGLWLSGNWRTELDRARLAGILPAARLEDLWPRDTTAGRPDAPTRRAAAAPTAPVPHARATPALPGLDRLVAALPSFPGDAPLPSMASNSWAVSGTLSASGAPLLATDPHLGYGAPILWYLARIELPGGRILAGATAPGVPGIVIGRNERLAWGFTTTHSDTQDVFVERLAGPDSYETPDGPRPFAVREEVIRVRWNAPVTLRVRETRHGPVISDLDAQGARPDGTVLAVAMANLLPGDTAATGLLALNRAGSVAEAREAARLITSPAQNLMVADAAGDIAMLLTGRAPIRRSGDGSVPVPGWDGSADWTGFIPFEALPHVERPASGLLANANNRIVPMDHPAYLGRDWHGDWRFRRIGELLASSPRADAAGFAAMQTDRRSLLAVDVLPAFRAAPRPPGPAGTALDLLAAWQGDMDGERPQPLIFHATLGRFGAALLARAGAPREAWLASPEFLHRVLTDPATGAAWCGDAGCGRLISAALTQAVAELAPVHGADPASWRWGPAHQARFEHALLRFLPGLGALTRITTPSGGDGETVNRAGHRGEVGGMFGNVHGAGFRGVFDLADPAAAHVVIATGQSGHPMSRHWADQMPAWRDGGLLRLGPIEEPPAGRIHLAP</sequence>
<evidence type="ECO:0000313" key="8">
    <source>
        <dbReference type="EMBL" id="MBR0683815.1"/>
    </source>
</evidence>
<keyword evidence="5" id="KW-0479">Metal-binding</keyword>
<keyword evidence="7" id="KW-1133">Transmembrane helix</keyword>
<dbReference type="GO" id="GO:0046872">
    <property type="term" value="F:metal ion binding"/>
    <property type="evidence" value="ECO:0007669"/>
    <property type="project" value="UniProtKB-KW"/>
</dbReference>
<evidence type="ECO:0000256" key="2">
    <source>
        <dbReference type="ARBA" id="ARBA00022801"/>
    </source>
</evidence>
<evidence type="ECO:0000256" key="7">
    <source>
        <dbReference type="SAM" id="Phobius"/>
    </source>
</evidence>
<organism evidence="8 9">
    <name type="scientific">Neoroseomonas eburnea</name>
    <dbReference type="NCBI Taxonomy" id="1346889"/>
    <lineage>
        <taxon>Bacteria</taxon>
        <taxon>Pseudomonadati</taxon>
        <taxon>Pseudomonadota</taxon>
        <taxon>Alphaproteobacteria</taxon>
        <taxon>Acetobacterales</taxon>
        <taxon>Acetobacteraceae</taxon>
        <taxon>Neoroseomonas</taxon>
    </lineage>
</organism>
<gene>
    <name evidence="8" type="ORF">GXW74_25280</name>
</gene>
<reference evidence="8" key="2">
    <citation type="journal article" date="2021" name="Syst. Appl. Microbiol.">
        <title>Roseomonas hellenica sp. nov., isolated from roots of wild-growing Alkanna tinctoria.</title>
        <authorList>
            <person name="Rat A."/>
            <person name="Naranjo H.D."/>
            <person name="Lebbe L."/>
            <person name="Cnockaert M."/>
            <person name="Krigas N."/>
            <person name="Grigoriadou K."/>
            <person name="Maloupa E."/>
            <person name="Willems A."/>
        </authorList>
    </citation>
    <scope>NUCLEOTIDE SEQUENCE</scope>
    <source>
        <strain evidence="8">LMG 31228</strain>
    </source>
</reference>
<evidence type="ECO:0000256" key="6">
    <source>
        <dbReference type="SAM" id="MobiDB-lite"/>
    </source>
</evidence>
<feature type="active site" description="Nucleophile" evidence="4">
    <location>
        <position position="289"/>
    </location>
</feature>
<protein>
    <submittedName>
        <fullName evidence="8">Penicillin acylase family protein</fullName>
    </submittedName>
</protein>
<keyword evidence="2" id="KW-0378">Hydrolase</keyword>